<dbReference type="Proteomes" id="UP000029622">
    <property type="component" value="Unassembled WGS sequence"/>
</dbReference>
<protein>
    <recommendedName>
        <fullName evidence="3">ATP-dependent RecD2 DNA helicase</fullName>
        <ecNumber evidence="3">5.6.2.3</ecNumber>
    </recommendedName>
    <alternativeName>
        <fullName evidence="3">DNA 5'-3' helicase subunit RecD2</fullName>
    </alternativeName>
</protein>
<keyword evidence="2 3" id="KW-0067">ATP-binding</keyword>
<dbReference type="EMBL" id="AZTB01000046">
    <property type="protein sequence ID" value="KGG79973.1"/>
    <property type="molecule type" value="Genomic_DNA"/>
</dbReference>
<feature type="binding site" evidence="3">
    <location>
        <begin position="343"/>
        <end position="347"/>
    </location>
    <ligand>
        <name>ATP</name>
        <dbReference type="ChEBI" id="CHEBI:30616"/>
    </ligand>
</feature>
<evidence type="ECO:0000256" key="1">
    <source>
        <dbReference type="ARBA" id="ARBA00022741"/>
    </source>
</evidence>
<feature type="domain" description="Helix-hairpin-helix DNA-binding motif class 1" evidence="4">
    <location>
        <begin position="116"/>
        <end position="135"/>
    </location>
</feature>
<comment type="function">
    <text evidence="3">DNA-dependent ATPase and ATP-dependent 5'-3' DNA helicase. Has no activity on blunt DNA or DNA with 3'-overhangs, requires at least 10 bases of 5'-ssDNA for helicase activity.</text>
</comment>
<dbReference type="GO" id="GO:0009338">
    <property type="term" value="C:exodeoxyribonuclease V complex"/>
    <property type="evidence" value="ECO:0007669"/>
    <property type="project" value="TreeGrafter"/>
</dbReference>
<dbReference type="Pfam" id="PF14490">
    <property type="entry name" value="HHH_RecD2"/>
    <property type="match status" value="1"/>
</dbReference>
<comment type="similarity">
    <text evidence="3">Belongs to the RecD family. RecD2 subfamily.</text>
</comment>
<dbReference type="SMART" id="SM00382">
    <property type="entry name" value="AAA"/>
    <property type="match status" value="1"/>
</dbReference>
<dbReference type="InterPro" id="IPR006345">
    <property type="entry name" value="RecD2"/>
</dbReference>
<dbReference type="Pfam" id="PF13538">
    <property type="entry name" value="UvrD_C_2"/>
    <property type="match status" value="1"/>
</dbReference>
<evidence type="ECO:0000313" key="7">
    <source>
        <dbReference type="Proteomes" id="UP000029622"/>
    </source>
</evidence>
<dbReference type="GO" id="GO:0017116">
    <property type="term" value="F:single-stranded DNA helicase activity"/>
    <property type="evidence" value="ECO:0007669"/>
    <property type="project" value="TreeGrafter"/>
</dbReference>
<dbReference type="InterPro" id="IPR027785">
    <property type="entry name" value="UvrD-like_helicase_C"/>
</dbReference>
<dbReference type="Gene3D" id="1.10.10.2220">
    <property type="match status" value="1"/>
</dbReference>
<comment type="caution">
    <text evidence="6">The sequence shown here is derived from an EMBL/GenBank/DDBJ whole genome shotgun (WGS) entry which is preliminary data.</text>
</comment>
<dbReference type="GO" id="GO:0006281">
    <property type="term" value="P:DNA repair"/>
    <property type="evidence" value="ECO:0007669"/>
    <property type="project" value="InterPro"/>
</dbReference>
<dbReference type="Pfam" id="PF23139">
    <property type="entry name" value="OB_YrrC"/>
    <property type="match status" value="1"/>
</dbReference>
<dbReference type="PANTHER" id="PTHR43788">
    <property type="entry name" value="DNA2/NAM7 HELICASE FAMILY MEMBER"/>
    <property type="match status" value="1"/>
</dbReference>
<dbReference type="InterPro" id="IPR003583">
    <property type="entry name" value="Hlx-hairpin-Hlx_DNA-bd_motif"/>
</dbReference>
<dbReference type="CDD" id="cd17933">
    <property type="entry name" value="DEXSc_RecD-like"/>
    <property type="match status" value="1"/>
</dbReference>
<dbReference type="CDD" id="cd18809">
    <property type="entry name" value="SF1_C_RecD"/>
    <property type="match status" value="1"/>
</dbReference>
<dbReference type="GO" id="GO:0003677">
    <property type="term" value="F:DNA binding"/>
    <property type="evidence" value="ECO:0007669"/>
    <property type="project" value="UniProtKB-UniRule"/>
</dbReference>
<dbReference type="NCBIfam" id="TIGR01448">
    <property type="entry name" value="recD_rel"/>
    <property type="match status" value="1"/>
</dbReference>
<dbReference type="InterPro" id="IPR027417">
    <property type="entry name" value="P-loop_NTPase"/>
</dbReference>
<dbReference type="GO" id="GO:0016887">
    <property type="term" value="F:ATP hydrolysis activity"/>
    <property type="evidence" value="ECO:0007669"/>
    <property type="project" value="RHEA"/>
</dbReference>
<dbReference type="HAMAP" id="MF_01488">
    <property type="entry name" value="RecD2"/>
    <property type="match status" value="1"/>
</dbReference>
<gene>
    <name evidence="3" type="primary">recD2</name>
    <name evidence="6" type="ORF">Y919_08795</name>
</gene>
<evidence type="ECO:0000259" key="4">
    <source>
        <dbReference type="SMART" id="SM00278"/>
    </source>
</evidence>
<proteinExistence type="inferred from homology"/>
<evidence type="ECO:0000313" key="6">
    <source>
        <dbReference type="EMBL" id="KGG79973.1"/>
    </source>
</evidence>
<dbReference type="InterPro" id="IPR041451">
    <property type="entry name" value="RecD2_SH13"/>
</dbReference>
<evidence type="ECO:0000259" key="5">
    <source>
        <dbReference type="SMART" id="SM00382"/>
    </source>
</evidence>
<dbReference type="RefSeq" id="WP_035164064.1">
    <property type="nucleotide sequence ID" value="NZ_AZTB01000046.1"/>
</dbReference>
<evidence type="ECO:0000256" key="2">
    <source>
        <dbReference type="ARBA" id="ARBA00022840"/>
    </source>
</evidence>
<dbReference type="InterPro" id="IPR003593">
    <property type="entry name" value="AAA+_ATPase"/>
</dbReference>
<dbReference type="InterPro" id="IPR029493">
    <property type="entry name" value="RecD2-like_HHH"/>
</dbReference>
<dbReference type="GO" id="GO:0005524">
    <property type="term" value="F:ATP binding"/>
    <property type="evidence" value="ECO:0007669"/>
    <property type="project" value="UniProtKB-UniRule"/>
</dbReference>
<dbReference type="Gene3D" id="1.10.150.20">
    <property type="entry name" value="5' to 3' exonuclease, C-terminal subdomain"/>
    <property type="match status" value="1"/>
</dbReference>
<name>A0A096BGU5_9FIRM</name>
<keyword evidence="1 3" id="KW-0547">Nucleotide-binding</keyword>
<dbReference type="AlphaFoldDB" id="A0A096BGU5"/>
<dbReference type="PANTHER" id="PTHR43788:SF6">
    <property type="entry name" value="DNA HELICASE B"/>
    <property type="match status" value="1"/>
</dbReference>
<dbReference type="Pfam" id="PF18335">
    <property type="entry name" value="SH3_13"/>
    <property type="match status" value="1"/>
</dbReference>
<keyword evidence="3" id="KW-0347">Helicase</keyword>
<dbReference type="InterPro" id="IPR055446">
    <property type="entry name" value="RecD2_N_OB"/>
</dbReference>
<dbReference type="SMART" id="SM00278">
    <property type="entry name" value="HhH1"/>
    <property type="match status" value="2"/>
</dbReference>
<keyword evidence="3" id="KW-0238">DNA-binding</keyword>
<dbReference type="EC" id="5.6.2.3" evidence="3"/>
<dbReference type="GO" id="GO:0006310">
    <property type="term" value="P:DNA recombination"/>
    <property type="evidence" value="ECO:0007669"/>
    <property type="project" value="InterPro"/>
</dbReference>
<comment type="catalytic activity">
    <reaction evidence="3">
        <text>ATP + H2O = ADP + phosphate + H(+)</text>
        <dbReference type="Rhea" id="RHEA:13065"/>
        <dbReference type="ChEBI" id="CHEBI:15377"/>
        <dbReference type="ChEBI" id="CHEBI:15378"/>
        <dbReference type="ChEBI" id="CHEBI:30616"/>
        <dbReference type="ChEBI" id="CHEBI:43474"/>
        <dbReference type="ChEBI" id="CHEBI:456216"/>
        <dbReference type="EC" id="5.6.2.3"/>
    </reaction>
</comment>
<accession>A0A096BGU5</accession>
<keyword evidence="3" id="KW-0378">Hydrolase</keyword>
<dbReference type="Pfam" id="PF13245">
    <property type="entry name" value="AAA_19"/>
    <property type="match status" value="1"/>
</dbReference>
<reference evidence="6 7" key="1">
    <citation type="submission" date="2013-12" db="EMBL/GenBank/DDBJ databases">
        <title>Draft genome sequence of Caloranaerobacter sp. H53214.</title>
        <authorList>
            <person name="Jiang L.J."/>
            <person name="Shao Z.Z."/>
            <person name="Long M.N."/>
        </authorList>
    </citation>
    <scope>NUCLEOTIDE SEQUENCE [LARGE SCALE GENOMIC DNA]</scope>
    <source>
        <strain evidence="6 7">H53214</strain>
    </source>
</reference>
<feature type="domain" description="Helix-hairpin-helix DNA-binding motif class 1" evidence="4">
    <location>
        <begin position="81"/>
        <end position="102"/>
    </location>
</feature>
<dbReference type="SUPFAM" id="SSF52540">
    <property type="entry name" value="P-loop containing nucleoside triphosphate hydrolases"/>
    <property type="match status" value="1"/>
</dbReference>
<organism evidence="6 7">
    <name type="scientific">Caloranaerobacter azorensis H53214</name>
    <dbReference type="NCBI Taxonomy" id="1156417"/>
    <lineage>
        <taxon>Bacteria</taxon>
        <taxon>Bacillati</taxon>
        <taxon>Bacillota</taxon>
        <taxon>Tissierellia</taxon>
        <taxon>Tissierellales</taxon>
        <taxon>Thermohalobacteraceae</taxon>
        <taxon>Caloranaerobacter</taxon>
    </lineage>
</organism>
<dbReference type="InterPro" id="IPR050534">
    <property type="entry name" value="Coronavir_polyprotein_1ab"/>
</dbReference>
<dbReference type="SUPFAM" id="SSF47781">
    <property type="entry name" value="RuvA domain 2-like"/>
    <property type="match status" value="1"/>
</dbReference>
<evidence type="ECO:0000256" key="3">
    <source>
        <dbReference type="HAMAP-Rule" id="MF_01488"/>
    </source>
</evidence>
<dbReference type="STRING" id="1156417.Y919_08795"/>
<sequence>MITLQGTIEEIIYKNESNGYTVAILETEDDVVTIVGYMPVINLGETIMVQGNWVYHSNYGQQFKVDTYQAVIPASLNGIEKYLSSGLIPGIGPKIAKKIVEKFGLDSIDILQYNPDRLLEIDGIGKKKAQKIAEAFAEQREIRDIMIFLQEYGISPTYGVRIYKKYGNETISKIRENPYRLSEDIFGIGFKMADKIARNMGVDLRSDYRIFAGIKFTLMEFSSEGHTYVPKRELVDKAQSLLEVERELVEDGITALALKQEIQLENVDDEIRVYYMPFYYAEANVSKKIIELALTELKELDINVEEEINKLERESSIKFAKNQKEAIRQAVFNGVLVITGGPGTGKTTTINSIIKLFENQGLSVVLAAPTGRAAKRMSEATLREAKTIHRLLEYSFVDDETGMAFARDEGTPIDSDVVIIDEVSMVDILLMNNLLKAIMPGTRLILVGDVDQLPSVGPGNVLRDIIDSKVVKVVKLNEIFRQAQESMIIVNAHRINKGEMPFLNVKDKDFFFINKDSNKEVVDTIIELCKERLPKFYGYDPVKDIQVLTPMKKGDTGVNVLNERLQDVLNPKHKLKNEKQVGESIFRVGDKVMQIKNNYRMKWEIVKDDGINEEGEGVFNGDFGYVYDIDEEENEMTVLFDDNKKVVYSFSQLDELKLAYAITIHKSQGSEFPVVVMPICWGPPMLLTRNLLYTAITRAKELVVLVGNKKFLYMMINNNRITKRYSGLNKRLHKVLEFIKGE</sequence>
<feature type="domain" description="AAA+ ATPase" evidence="5">
    <location>
        <begin position="332"/>
        <end position="516"/>
    </location>
</feature>
<keyword evidence="3" id="KW-0413">Isomerase</keyword>
<dbReference type="InterPro" id="IPR010994">
    <property type="entry name" value="RuvA_2-like"/>
</dbReference>
<dbReference type="GO" id="GO:0043139">
    <property type="term" value="F:5'-3' DNA helicase activity"/>
    <property type="evidence" value="ECO:0007669"/>
    <property type="project" value="UniProtKB-UniRule"/>
</dbReference>
<dbReference type="Gene3D" id="2.30.30.940">
    <property type="match status" value="1"/>
</dbReference>
<dbReference type="Pfam" id="PF14520">
    <property type="entry name" value="HHH_5"/>
    <property type="match status" value="1"/>
</dbReference>
<dbReference type="Gene3D" id="3.40.50.300">
    <property type="entry name" value="P-loop containing nucleotide triphosphate hydrolases"/>
    <property type="match status" value="2"/>
</dbReference>